<dbReference type="GO" id="GO:0005524">
    <property type="term" value="F:ATP binding"/>
    <property type="evidence" value="ECO:0007669"/>
    <property type="project" value="InterPro"/>
</dbReference>
<comment type="caution">
    <text evidence="1">The sequence shown here is derived from an EMBL/GenBank/DDBJ whole genome shotgun (WGS) entry which is preliminary data.</text>
</comment>
<protein>
    <submittedName>
        <fullName evidence="1">Uncharacterized protein</fullName>
    </submittedName>
</protein>
<dbReference type="InterPro" id="IPR024909">
    <property type="entry name" value="Cys-tRNA/MSH_ligase"/>
</dbReference>
<dbReference type="GO" id="GO:0005737">
    <property type="term" value="C:cytoplasm"/>
    <property type="evidence" value="ECO:0007669"/>
    <property type="project" value="TreeGrafter"/>
</dbReference>
<keyword evidence="2" id="KW-1185">Reference proteome</keyword>
<dbReference type="PANTHER" id="PTHR10890:SF26">
    <property type="entry name" value="CYSTEINE--TRNA LIGASE 1, CYTOPLASMIC-RELATED"/>
    <property type="match status" value="1"/>
</dbReference>
<dbReference type="EMBL" id="JAAMPC010000004">
    <property type="protein sequence ID" value="KAG2314414.1"/>
    <property type="molecule type" value="Genomic_DNA"/>
</dbReference>
<sequence>MAEDGGKAQQTAEAKDIINKLKNEFESKTLDDLNTAHILTGAYQEALKFINASIGKPKKMQKKQRVSLLVSLVEIEKAAREVLDVLGLLTTLSYAEILEEMKQKTLTRTGLREEDIAQKIEERIMARKNREFEKSDQIRAELTVQGIALMDIGKETSLASFFSDSHGVSLRILTQAWDFKSPLSDLAINSISGVASPGPSYLSNKPCEGIVYVPLWNKSFLRKVHCAVCLLKLYLPQCEDVTLSLSLRMGSCLPLYEDDKLPLLPRYEDVLRTSIMLALFHVGSAFWNLGLISPSLSPFPLWLIGKENLNVGYNPINLVSLGYYRLDFSSMELALFPELPSALIGVVTWDMVLKMVLSDAETMISLASFSEILDTDLLAMMAFETLMSFLCEIVWNCQDAKEVPRALVGSALMVEALNLCSALHKAKEISLLSFHIFSDSQVFISALRLGCVLNEIAGVLYDGRSLATLFNPLSFSFIPCNVHAVSLAKTSLDYMNVENFVV</sequence>
<evidence type="ECO:0000313" key="1">
    <source>
        <dbReference type="EMBL" id="KAG2314414.1"/>
    </source>
</evidence>
<name>A0A8X7VMS2_BRACI</name>
<dbReference type="Gene3D" id="1.20.120.1910">
    <property type="entry name" value="Cysteine-tRNA ligase, C-terminal anti-codon recognition domain"/>
    <property type="match status" value="1"/>
</dbReference>
<gene>
    <name evidence="1" type="ORF">Bca52824_017536</name>
</gene>
<organism evidence="1 2">
    <name type="scientific">Brassica carinata</name>
    <name type="common">Ethiopian mustard</name>
    <name type="synonym">Abyssinian cabbage</name>
    <dbReference type="NCBI Taxonomy" id="52824"/>
    <lineage>
        <taxon>Eukaryota</taxon>
        <taxon>Viridiplantae</taxon>
        <taxon>Streptophyta</taxon>
        <taxon>Embryophyta</taxon>
        <taxon>Tracheophyta</taxon>
        <taxon>Spermatophyta</taxon>
        <taxon>Magnoliopsida</taxon>
        <taxon>eudicotyledons</taxon>
        <taxon>Gunneridae</taxon>
        <taxon>Pentapetalae</taxon>
        <taxon>rosids</taxon>
        <taxon>malvids</taxon>
        <taxon>Brassicales</taxon>
        <taxon>Brassicaceae</taxon>
        <taxon>Brassiceae</taxon>
        <taxon>Brassica</taxon>
    </lineage>
</organism>
<dbReference type="Proteomes" id="UP000886595">
    <property type="component" value="Unassembled WGS sequence"/>
</dbReference>
<dbReference type="GO" id="GO:0004817">
    <property type="term" value="F:cysteine-tRNA ligase activity"/>
    <property type="evidence" value="ECO:0007669"/>
    <property type="project" value="TreeGrafter"/>
</dbReference>
<dbReference type="InterPro" id="IPR009080">
    <property type="entry name" value="tRNAsynth_Ia_anticodon-bd"/>
</dbReference>
<evidence type="ECO:0000313" key="2">
    <source>
        <dbReference type="Proteomes" id="UP000886595"/>
    </source>
</evidence>
<dbReference type="SUPFAM" id="SSF47323">
    <property type="entry name" value="Anticodon-binding domain of a subclass of class I aminoacyl-tRNA synthetases"/>
    <property type="match status" value="1"/>
</dbReference>
<accession>A0A8X7VMS2</accession>
<proteinExistence type="predicted"/>
<reference evidence="1 2" key="1">
    <citation type="submission" date="2020-02" db="EMBL/GenBank/DDBJ databases">
        <authorList>
            <person name="Ma Q."/>
            <person name="Huang Y."/>
            <person name="Song X."/>
            <person name="Pei D."/>
        </authorList>
    </citation>
    <scope>NUCLEOTIDE SEQUENCE [LARGE SCALE GENOMIC DNA]</scope>
    <source>
        <strain evidence="1">Sxm20200214</strain>
        <tissue evidence="1">Leaf</tissue>
    </source>
</reference>
<dbReference type="OrthoDB" id="438179at2759"/>
<dbReference type="PANTHER" id="PTHR10890">
    <property type="entry name" value="CYSTEINYL-TRNA SYNTHETASE"/>
    <property type="match status" value="1"/>
</dbReference>
<dbReference type="AlphaFoldDB" id="A0A8X7VMS2"/>
<dbReference type="GO" id="GO:0006423">
    <property type="term" value="P:cysteinyl-tRNA aminoacylation"/>
    <property type="evidence" value="ECO:0007669"/>
    <property type="project" value="TreeGrafter"/>
</dbReference>